<keyword evidence="5" id="KW-0804">Transcription</keyword>
<feature type="DNA-binding region" description="OmpR/PhoB-type" evidence="6">
    <location>
        <begin position="147"/>
        <end position="242"/>
    </location>
</feature>
<evidence type="ECO:0000256" key="7">
    <source>
        <dbReference type="SAM" id="MobiDB-lite"/>
    </source>
</evidence>
<evidence type="ECO:0000259" key="8">
    <source>
        <dbReference type="PROSITE" id="PS51755"/>
    </source>
</evidence>
<keyword evidence="10" id="KW-1185">Reference proteome</keyword>
<keyword evidence="4 6" id="KW-0238">DNA-binding</keyword>
<evidence type="ECO:0000256" key="6">
    <source>
        <dbReference type="PROSITE-ProRule" id="PRU01091"/>
    </source>
</evidence>
<name>A0ABP6UYB6_9ACTN</name>
<feature type="compositionally biased region" description="Gly residues" evidence="7">
    <location>
        <begin position="100"/>
        <end position="119"/>
    </location>
</feature>
<dbReference type="Pfam" id="PF00486">
    <property type="entry name" value="Trans_reg_C"/>
    <property type="match status" value="1"/>
</dbReference>
<dbReference type="RefSeq" id="WP_346179722.1">
    <property type="nucleotide sequence ID" value="NZ_BAABCE010000001.1"/>
</dbReference>
<organism evidence="9 10">
    <name type="scientific">Streptomyces osmaniensis</name>
    <dbReference type="NCBI Taxonomy" id="593134"/>
    <lineage>
        <taxon>Bacteria</taxon>
        <taxon>Bacillati</taxon>
        <taxon>Actinomycetota</taxon>
        <taxon>Actinomycetes</taxon>
        <taxon>Kitasatosporales</taxon>
        <taxon>Streptomycetaceae</taxon>
        <taxon>Streptomyces</taxon>
    </lineage>
</organism>
<accession>A0ABP6UYB6</accession>
<dbReference type="PROSITE" id="PS51755">
    <property type="entry name" value="OMPR_PHOB"/>
    <property type="match status" value="1"/>
</dbReference>
<dbReference type="PANTHER" id="PTHR48111:SF22">
    <property type="entry name" value="REGULATOR OF RPOS"/>
    <property type="match status" value="1"/>
</dbReference>
<dbReference type="InterPro" id="IPR001867">
    <property type="entry name" value="OmpR/PhoB-type_DNA-bd"/>
</dbReference>
<dbReference type="PANTHER" id="PTHR48111">
    <property type="entry name" value="REGULATOR OF RPOS"/>
    <property type="match status" value="1"/>
</dbReference>
<reference evidence="10" key="1">
    <citation type="journal article" date="2019" name="Int. J. Syst. Evol. Microbiol.">
        <title>The Global Catalogue of Microorganisms (GCM) 10K type strain sequencing project: providing services to taxonomists for standard genome sequencing and annotation.</title>
        <authorList>
            <consortium name="The Broad Institute Genomics Platform"/>
            <consortium name="The Broad Institute Genome Sequencing Center for Infectious Disease"/>
            <person name="Wu L."/>
            <person name="Ma J."/>
        </authorList>
    </citation>
    <scope>NUCLEOTIDE SEQUENCE [LARGE SCALE GENOMIC DNA]</scope>
    <source>
        <strain evidence="10">JCM 17656</strain>
    </source>
</reference>
<comment type="caution">
    <text evidence="9">The sequence shown here is derived from an EMBL/GenBank/DDBJ whole genome shotgun (WGS) entry which is preliminary data.</text>
</comment>
<feature type="domain" description="OmpR/PhoB-type" evidence="8">
    <location>
        <begin position="147"/>
        <end position="242"/>
    </location>
</feature>
<keyword evidence="2" id="KW-0902">Two-component regulatory system</keyword>
<sequence length="246" mass="26562">MPKPPSTDAVPAIPDVLLVVGEPRTSEPLSALLELAGYRTVVVDRATRAGLLLTERRFDLVILDVTLPDTAALRHSRRLLAPDRPAVLLLTGTGEFLGSLPGGGTGRRRGVGPGSGTGGQPAASGRVAEVLARARQLVGSQEPAGWDGALRYGDLVLDDATRRARRGERTIELTPAEYRLLRCLLVNADRVLSKEQIGRHVWTDPPTDSAIERLVSRLRRKVNGEQPALIHTRRGFGYWLGGTVQP</sequence>
<dbReference type="Proteomes" id="UP001500707">
    <property type="component" value="Unassembled WGS sequence"/>
</dbReference>
<protein>
    <submittedName>
        <fullName evidence="9">Response regulator transcription factor</fullName>
    </submittedName>
</protein>
<dbReference type="CDD" id="cd00383">
    <property type="entry name" value="trans_reg_C"/>
    <property type="match status" value="1"/>
</dbReference>
<feature type="region of interest" description="Disordered" evidence="7">
    <location>
        <begin position="99"/>
        <end position="124"/>
    </location>
</feature>
<evidence type="ECO:0000313" key="10">
    <source>
        <dbReference type="Proteomes" id="UP001500707"/>
    </source>
</evidence>
<keyword evidence="3" id="KW-0805">Transcription regulation</keyword>
<proteinExistence type="predicted"/>
<evidence type="ECO:0000256" key="4">
    <source>
        <dbReference type="ARBA" id="ARBA00023125"/>
    </source>
</evidence>
<evidence type="ECO:0000313" key="9">
    <source>
        <dbReference type="EMBL" id="GAA3523182.1"/>
    </source>
</evidence>
<gene>
    <name evidence="9" type="ORF">GCM10022295_00820</name>
</gene>
<evidence type="ECO:0000256" key="1">
    <source>
        <dbReference type="ARBA" id="ARBA00004496"/>
    </source>
</evidence>
<dbReference type="EMBL" id="BAABCE010000001">
    <property type="protein sequence ID" value="GAA3523182.1"/>
    <property type="molecule type" value="Genomic_DNA"/>
</dbReference>
<evidence type="ECO:0000256" key="3">
    <source>
        <dbReference type="ARBA" id="ARBA00023015"/>
    </source>
</evidence>
<evidence type="ECO:0000256" key="5">
    <source>
        <dbReference type="ARBA" id="ARBA00023163"/>
    </source>
</evidence>
<dbReference type="InterPro" id="IPR039420">
    <property type="entry name" value="WalR-like"/>
</dbReference>
<dbReference type="SMART" id="SM00862">
    <property type="entry name" value="Trans_reg_C"/>
    <property type="match status" value="1"/>
</dbReference>
<evidence type="ECO:0000256" key="2">
    <source>
        <dbReference type="ARBA" id="ARBA00023012"/>
    </source>
</evidence>
<comment type="subcellular location">
    <subcellularLocation>
        <location evidence="1">Cytoplasm</location>
    </subcellularLocation>
</comment>